<dbReference type="EMBL" id="CAADRA010007563">
    <property type="protein sequence ID" value="VFU02082.1"/>
    <property type="molecule type" value="Genomic_DNA"/>
</dbReference>
<evidence type="ECO:0000313" key="5">
    <source>
        <dbReference type="Proteomes" id="UP000332933"/>
    </source>
</evidence>
<feature type="signal peptide" evidence="2">
    <location>
        <begin position="1"/>
        <end position="23"/>
    </location>
</feature>
<feature type="compositionally biased region" description="Low complexity" evidence="1">
    <location>
        <begin position="189"/>
        <end position="211"/>
    </location>
</feature>
<dbReference type="EMBL" id="VJMH01007537">
    <property type="protein sequence ID" value="KAF0682413.1"/>
    <property type="molecule type" value="Genomic_DNA"/>
</dbReference>
<name>A0A485LT52_9STRA</name>
<feature type="compositionally biased region" description="Basic and acidic residues" evidence="1">
    <location>
        <begin position="448"/>
        <end position="458"/>
    </location>
</feature>
<feature type="compositionally biased region" description="Polar residues" evidence="1">
    <location>
        <begin position="293"/>
        <end position="309"/>
    </location>
</feature>
<evidence type="ECO:0000313" key="3">
    <source>
        <dbReference type="EMBL" id="KAF0682413.1"/>
    </source>
</evidence>
<sequence>MARARCILLIVALVAFTTHITTAGHLVTVCGDATYALHDDDDGTICQGQLVDARAACPRQGSIAVADCHDRCPSWNKTTHRCVLLVKAKCERLGGGHWGCVVPSMGGPTRRLALPLARSNDFGIRLGGDPTAEELPADDGSLNDVAPTVDGFALWFEASPANTVPTFAISCLDGHAPENVLAKPTHRPSGGAATASENASSTSDTSSKLSTEGGATPALVLDATTKPATMSQATKVDANSTQPRVTEASNAPIPSMKGQTRTDAPTRATSLDTVVTSQPRATTVEATPWPRQSHLTTNAPITPASSSQSPDHRDSGQVRGPSPTPHVNKTPALTPLQDKGDETSIAPDVHQPRIPTDSNPDNGTTTSLPPPSNTPEQTPQHQGVGDDHNTSPATTPRHQGQGEDRSKSPASTPPHQGQSGDHNTSPASSSPHQGQSDDHNTSPAITPPHHDQGEDRSKSPVSTPQNQGQDDDRNNTPPTSADSDRDKGIHSTSPPKQDGSTTPAPSKRG</sequence>
<accession>A0A485LT52</accession>
<feature type="compositionally biased region" description="Polar residues" evidence="1">
    <location>
        <begin position="226"/>
        <end position="249"/>
    </location>
</feature>
<organism evidence="4 5">
    <name type="scientific">Aphanomyces stellatus</name>
    <dbReference type="NCBI Taxonomy" id="120398"/>
    <lineage>
        <taxon>Eukaryota</taxon>
        <taxon>Sar</taxon>
        <taxon>Stramenopiles</taxon>
        <taxon>Oomycota</taxon>
        <taxon>Saprolegniomycetes</taxon>
        <taxon>Saprolegniales</taxon>
        <taxon>Verrucalvaceae</taxon>
        <taxon>Aphanomyces</taxon>
    </lineage>
</organism>
<reference evidence="3" key="2">
    <citation type="submission" date="2019-06" db="EMBL/GenBank/DDBJ databases">
        <title>Genomics analysis of Aphanomyces spp. identifies a new class of oomycete effector associated with host adaptation.</title>
        <authorList>
            <person name="Gaulin E."/>
        </authorList>
    </citation>
    <scope>NUCLEOTIDE SEQUENCE</scope>
    <source>
        <strain evidence="3">CBS 578.67</strain>
    </source>
</reference>
<feature type="compositionally biased region" description="Polar residues" evidence="1">
    <location>
        <begin position="490"/>
        <end position="509"/>
    </location>
</feature>
<keyword evidence="2" id="KW-0732">Signal</keyword>
<dbReference type="AlphaFoldDB" id="A0A485LT52"/>
<reference evidence="4 5" key="1">
    <citation type="submission" date="2019-03" db="EMBL/GenBank/DDBJ databases">
        <authorList>
            <person name="Gaulin E."/>
            <person name="Dumas B."/>
        </authorList>
    </citation>
    <scope>NUCLEOTIDE SEQUENCE [LARGE SCALE GENOMIC DNA]</scope>
    <source>
        <strain evidence="4">CBS 568.67</strain>
    </source>
</reference>
<keyword evidence="5" id="KW-1185">Reference proteome</keyword>
<feature type="compositionally biased region" description="Polar residues" evidence="1">
    <location>
        <begin position="459"/>
        <end position="468"/>
    </location>
</feature>
<feature type="region of interest" description="Disordered" evidence="1">
    <location>
        <begin position="180"/>
        <end position="214"/>
    </location>
</feature>
<feature type="chain" id="PRO_5036116643" evidence="2">
    <location>
        <begin position="24"/>
        <end position="509"/>
    </location>
</feature>
<feature type="compositionally biased region" description="Polar residues" evidence="1">
    <location>
        <begin position="257"/>
        <end position="285"/>
    </location>
</feature>
<dbReference type="OrthoDB" id="102553at2759"/>
<gene>
    <name evidence="4" type="primary">Aste57867_25459</name>
    <name evidence="3" type="ORF">As57867_025380</name>
    <name evidence="4" type="ORF">ASTE57867_25459</name>
</gene>
<evidence type="ECO:0000313" key="4">
    <source>
        <dbReference type="EMBL" id="VFU02082.1"/>
    </source>
</evidence>
<proteinExistence type="predicted"/>
<protein>
    <submittedName>
        <fullName evidence="4">Aste57867_25459 protein</fullName>
    </submittedName>
</protein>
<feature type="region of interest" description="Disordered" evidence="1">
    <location>
        <begin position="226"/>
        <end position="509"/>
    </location>
</feature>
<evidence type="ECO:0000256" key="1">
    <source>
        <dbReference type="SAM" id="MobiDB-lite"/>
    </source>
</evidence>
<dbReference type="Proteomes" id="UP000332933">
    <property type="component" value="Unassembled WGS sequence"/>
</dbReference>
<evidence type="ECO:0000256" key="2">
    <source>
        <dbReference type="SAM" id="SignalP"/>
    </source>
</evidence>
<feature type="compositionally biased region" description="Polar residues" evidence="1">
    <location>
        <begin position="408"/>
        <end position="434"/>
    </location>
</feature>